<dbReference type="SUPFAM" id="SSF53474">
    <property type="entry name" value="alpha/beta-Hydrolases"/>
    <property type="match status" value="1"/>
</dbReference>
<evidence type="ECO:0000256" key="1">
    <source>
        <dbReference type="SAM" id="MobiDB-lite"/>
    </source>
</evidence>
<organism evidence="3 4">
    <name type="scientific">Geodermatophilus obscurus</name>
    <dbReference type="NCBI Taxonomy" id="1861"/>
    <lineage>
        <taxon>Bacteria</taxon>
        <taxon>Bacillati</taxon>
        <taxon>Actinomycetota</taxon>
        <taxon>Actinomycetes</taxon>
        <taxon>Geodermatophilales</taxon>
        <taxon>Geodermatophilaceae</taxon>
        <taxon>Geodermatophilus</taxon>
    </lineage>
</organism>
<dbReference type="PRINTS" id="PR00111">
    <property type="entry name" value="ABHYDROLASE"/>
</dbReference>
<dbReference type="GO" id="GO:0003824">
    <property type="term" value="F:catalytic activity"/>
    <property type="evidence" value="ECO:0007669"/>
    <property type="project" value="UniProtKB-ARBA"/>
</dbReference>
<protein>
    <submittedName>
        <fullName evidence="3">Pimeloyl-ACP methyl ester carboxylesterase</fullName>
    </submittedName>
</protein>
<evidence type="ECO:0000259" key="2">
    <source>
        <dbReference type="Pfam" id="PF00561"/>
    </source>
</evidence>
<sequence>MSLPPALTSPGTPVAWPPGAVSATTDLDGPVRHLDLGGPAGAPVVLCVHGLGGSALNWGLLAPFLSRTHRVLAVDLFGHGGSGVPTGSRPDAVPADRRLLDRFVREVVGGPVVLVGHSMGGVLTVLQAAAAPETVRRLVLLSPPVPGTAGRLDPAIAAKLAFLRLPGVAGAVARRMAALPPEQVVDRQLRQATPHLHRIPADGIAAAVAETRDRAARPDAAAGRAEQWAALLGTMALLARPRAWRRTVAAVPVPTLWLHGADDPLAEVGRARALAATRPDWTFEVRPGIGHLLALEDPAWTADRILAGDGPGSR</sequence>
<proteinExistence type="predicted"/>
<dbReference type="Proteomes" id="UP000184428">
    <property type="component" value="Unassembled WGS sequence"/>
</dbReference>
<feature type="region of interest" description="Disordered" evidence="1">
    <location>
        <begin position="1"/>
        <end position="21"/>
    </location>
</feature>
<dbReference type="Gene3D" id="3.40.50.1820">
    <property type="entry name" value="alpha/beta hydrolase"/>
    <property type="match status" value="1"/>
</dbReference>
<dbReference type="EMBL" id="FRDM01000003">
    <property type="protein sequence ID" value="SHN60486.1"/>
    <property type="molecule type" value="Genomic_DNA"/>
</dbReference>
<accession>A0A1M7SPY4</accession>
<dbReference type="OrthoDB" id="9770427at2"/>
<dbReference type="InterPro" id="IPR029058">
    <property type="entry name" value="AB_hydrolase_fold"/>
</dbReference>
<evidence type="ECO:0000313" key="4">
    <source>
        <dbReference type="Proteomes" id="UP000184428"/>
    </source>
</evidence>
<evidence type="ECO:0000313" key="3">
    <source>
        <dbReference type="EMBL" id="SHN60486.1"/>
    </source>
</evidence>
<name>A0A1M7SPY4_9ACTN</name>
<gene>
    <name evidence="3" type="ORF">SAMN05660350_00981</name>
</gene>
<feature type="domain" description="AB hydrolase-1" evidence="2">
    <location>
        <begin position="43"/>
        <end position="298"/>
    </location>
</feature>
<reference evidence="3 4" key="1">
    <citation type="submission" date="2016-12" db="EMBL/GenBank/DDBJ databases">
        <authorList>
            <person name="Song W.-J."/>
            <person name="Kurnit D.M."/>
        </authorList>
    </citation>
    <scope>NUCLEOTIDE SEQUENCE [LARGE SCALE GENOMIC DNA]</scope>
    <source>
        <strain evidence="3 4">DSM 43162</strain>
    </source>
</reference>
<dbReference type="AlphaFoldDB" id="A0A1M7SPY4"/>
<dbReference type="InterPro" id="IPR000073">
    <property type="entry name" value="AB_hydrolase_1"/>
</dbReference>
<dbReference type="Pfam" id="PF00561">
    <property type="entry name" value="Abhydrolase_1"/>
    <property type="match status" value="1"/>
</dbReference>
<dbReference type="PANTHER" id="PTHR46438:SF11">
    <property type="entry name" value="LIPASE-RELATED"/>
    <property type="match status" value="1"/>
</dbReference>
<dbReference type="PANTHER" id="PTHR46438">
    <property type="entry name" value="ALPHA/BETA-HYDROLASES SUPERFAMILY PROTEIN"/>
    <property type="match status" value="1"/>
</dbReference>
<dbReference type="RefSeq" id="WP_083606028.1">
    <property type="nucleotide sequence ID" value="NZ_FRDM01000003.1"/>
</dbReference>